<gene>
    <name evidence="12" type="ORF">PROFUN_11579</name>
</gene>
<dbReference type="GO" id="GO:0003697">
    <property type="term" value="F:single-stranded DNA binding"/>
    <property type="evidence" value="ECO:0007669"/>
    <property type="project" value="InterPro"/>
</dbReference>
<dbReference type="SUPFAM" id="SSF56112">
    <property type="entry name" value="Protein kinase-like (PK-like)"/>
    <property type="match status" value="2"/>
</dbReference>
<dbReference type="GO" id="GO:0007131">
    <property type="term" value="P:reciprocal meiotic recombination"/>
    <property type="evidence" value="ECO:0007669"/>
    <property type="project" value="TreeGrafter"/>
</dbReference>
<keyword evidence="8" id="KW-1133">Transmembrane helix</keyword>
<evidence type="ECO:0000256" key="4">
    <source>
        <dbReference type="ARBA" id="ARBA00022840"/>
    </source>
</evidence>
<dbReference type="PROSITE" id="PS50162">
    <property type="entry name" value="RECA_2"/>
    <property type="match status" value="1"/>
</dbReference>
<dbReference type="Pfam" id="PF08423">
    <property type="entry name" value="Rad51"/>
    <property type="match status" value="1"/>
</dbReference>
<sequence length="1340" mass="151085">MPRGAQKQKEVVEEEETTEVAEQAEEAVEEVATLPVSKLEGNGITAADIKKLTEGGFFTVTAVATATKRALIAIKGISEQKADKLLAEAGKLVPMGFHSAAEVHRERQDIIYLGTGSKELDKILDGGIETGSITELFGEFRTGKTQICHQLCVTCQLPLTQGGGEGRAMYIDTEGTFRPERILAIAERYGLVGEDALDNIAVARAYNSDHQLSLLTQASAMMSENRFALLVVDSATNLYRTDYSGRGELSDRQRHLAKFMRMLMRIADEYGVAVVITNQVVAQVDGGAMFAGADSKKPIGGHIMGHASTTRLSFRKGRGETRICKIYDSPSLPESEATFSINADGIGDADRGSSDGGARTGQIQALHEREECLEDAGALVWTAPSLIDPERLNNRNQFEQNRTARKRESHTMAPVFDNYVVSDVHGEGSFGQVFRGVQTSTGREVVIKQVTPTPKLRAEIETGLIIRGIEGVSYFHETIETSEGMFLVFDLIHGKDLFAWMEERQFEPLTEMEARNIMIQLLRTVNILHLQGVCHRDIKLENIIIDRDGNVKLIDFGLSQHHLGPNDLCSDFAGSVEYSPPEVLLCQIPFSPTKVDVWSLGVLLYCLIHAVFPFVFEPMDMQKMLVTGRHPAVTFSSPISPELRTMLKQMLDVTPSNRPDIATLLNSPWLHLKDYGMDWLSSSHGWLSVSSSAILIASTITFNELSAESSDIIYPALSLAALILTTASITIGHILATFLHDFDQISSSIVIASLEILNYLPLLFLFSSVTFLIFHWAQHYTVVGKFEIQKSTDPGTKVSVGFKKLKRFLININIALYTVFLLFFFLHCLPSLKTFMPLLSSSTLLIVAGSALHVLIRHRLLSISFIEGDNNSVSSKIQRLTRYVLFSTQFMLLLIVLFSLYNAIALYEYVSGGELEGISWKFYGNSVWKGMCVVHAAIQLYILRRSFSGWSELPLNSATVKPTWLTDILHSAHVIARNNRISSITAKLLTGGCHFHVTRFDLILQRADKNAPNSVVLKTLSWDKTFREKMRLAVMKWMDSADKEVMYLNSYEIESRFYRHMSPIMRGVRLPHVYFSFEDTFNNQFCTVMEDISSHYDGQPDGFDLRSSERIIVDLAIFHSQHWSRPTPPDGTKFWNIGGYWTGTKTEANKEEFMEAWCKAVVNFRKELNITEELETLGERLNERLSSLSKQFDRMEPKTLVHGDYKISNLFVPPEGGVYAIDWQWFGMGPGALDVSYFIATSLSPSLLHRDEHFLFLYFETLRENVELKDFTMEQLRRQYRLCWLDFFVYTVVAKWSRMTPDDVETYRRGKKDGLHLRSYAHMIKMLHDANRFLKELDKE</sequence>
<feature type="domain" description="RecA family profile 2" evidence="11">
    <location>
        <begin position="287"/>
        <end position="351"/>
    </location>
</feature>
<evidence type="ECO:0000256" key="2">
    <source>
        <dbReference type="ARBA" id="ARBA00007095"/>
    </source>
</evidence>
<feature type="transmembrane region" description="Helical" evidence="8">
    <location>
        <begin position="756"/>
        <end position="777"/>
    </location>
</feature>
<dbReference type="InterPro" id="IPR011009">
    <property type="entry name" value="Kinase-like_dom_sf"/>
</dbReference>
<dbReference type="SMART" id="SM00587">
    <property type="entry name" value="CHK"/>
    <property type="match status" value="1"/>
</dbReference>
<dbReference type="PROSITE" id="PS50011">
    <property type="entry name" value="PROTEIN_KINASE_DOM"/>
    <property type="match status" value="1"/>
</dbReference>
<dbReference type="Gene3D" id="1.10.150.20">
    <property type="entry name" value="5' to 3' exonuclease, C-terminal subdomain"/>
    <property type="match status" value="1"/>
</dbReference>
<dbReference type="FunFam" id="1.10.150.20:FF:000008">
    <property type="entry name" value="DNA repair protein RAD51 homolog"/>
    <property type="match status" value="1"/>
</dbReference>
<evidence type="ECO:0000313" key="13">
    <source>
        <dbReference type="Proteomes" id="UP000241769"/>
    </source>
</evidence>
<dbReference type="GO" id="GO:0140664">
    <property type="term" value="F:ATP-dependent DNA damage sensor activity"/>
    <property type="evidence" value="ECO:0007669"/>
    <property type="project" value="InterPro"/>
</dbReference>
<dbReference type="NCBIfam" id="TIGR02239">
    <property type="entry name" value="recomb_RAD51"/>
    <property type="match status" value="1"/>
</dbReference>
<dbReference type="InterPro" id="IPR000719">
    <property type="entry name" value="Prot_kinase_dom"/>
</dbReference>
<dbReference type="STRING" id="1890364.A0A2P6N9S2"/>
<reference evidence="12 13" key="1">
    <citation type="journal article" date="2018" name="Genome Biol. Evol.">
        <title>Multiple Roots of Fruiting Body Formation in Amoebozoa.</title>
        <authorList>
            <person name="Hillmann F."/>
            <person name="Forbes G."/>
            <person name="Novohradska S."/>
            <person name="Ferling I."/>
            <person name="Riege K."/>
            <person name="Groth M."/>
            <person name="Westermann M."/>
            <person name="Marz M."/>
            <person name="Spaller T."/>
            <person name="Winckler T."/>
            <person name="Schaap P."/>
            <person name="Glockner G."/>
        </authorList>
    </citation>
    <scope>NUCLEOTIDE SEQUENCE [LARGE SCALE GENOMIC DNA]</scope>
    <source>
        <strain evidence="12 13">Jena</strain>
    </source>
</reference>
<dbReference type="PANTHER" id="PTHR22942">
    <property type="entry name" value="RECA/RAD51/RADA DNA STRAND-PAIRING FAMILY MEMBER"/>
    <property type="match status" value="1"/>
</dbReference>
<comment type="similarity">
    <text evidence="2">Belongs to the RecA family. RAD51 subfamily.</text>
</comment>
<evidence type="ECO:0000256" key="8">
    <source>
        <dbReference type="SAM" id="Phobius"/>
    </source>
</evidence>
<evidence type="ECO:0000313" key="12">
    <source>
        <dbReference type="EMBL" id="PRP80706.1"/>
    </source>
</evidence>
<dbReference type="GO" id="GO:0070192">
    <property type="term" value="P:chromosome organization involved in meiotic cell cycle"/>
    <property type="evidence" value="ECO:0007669"/>
    <property type="project" value="TreeGrafter"/>
</dbReference>
<keyword evidence="8" id="KW-0472">Membrane</keyword>
<feature type="compositionally biased region" description="Acidic residues" evidence="7">
    <location>
        <begin position="12"/>
        <end position="22"/>
    </location>
</feature>
<dbReference type="Gene3D" id="1.10.510.10">
    <property type="entry name" value="Transferase(Phosphotransferase) domain 1"/>
    <property type="match status" value="1"/>
</dbReference>
<evidence type="ECO:0000256" key="7">
    <source>
        <dbReference type="SAM" id="MobiDB-lite"/>
    </source>
</evidence>
<dbReference type="Gene3D" id="3.40.50.300">
    <property type="entry name" value="P-loop containing nucleotide triphosphate hydrolases"/>
    <property type="match status" value="1"/>
</dbReference>
<comment type="subcellular location">
    <subcellularLocation>
        <location evidence="1">Nucleus</location>
    </subcellularLocation>
</comment>
<accession>A0A2P6N9S2</accession>
<proteinExistence type="inferred from homology"/>
<dbReference type="GO" id="GO:0006312">
    <property type="term" value="P:mitotic recombination"/>
    <property type="evidence" value="ECO:0007669"/>
    <property type="project" value="TreeGrafter"/>
</dbReference>
<protein>
    <submittedName>
        <fullName evidence="12">DNA repair protein</fullName>
    </submittedName>
</protein>
<dbReference type="InterPro" id="IPR020587">
    <property type="entry name" value="RecA_monomer-monomer_interface"/>
</dbReference>
<feature type="transmembrane region" description="Helical" evidence="8">
    <location>
        <begin position="808"/>
        <end position="826"/>
    </location>
</feature>
<evidence type="ECO:0000259" key="9">
    <source>
        <dbReference type="PROSITE" id="PS50011"/>
    </source>
</evidence>
<evidence type="ECO:0000259" key="10">
    <source>
        <dbReference type="PROSITE" id="PS50162"/>
    </source>
</evidence>
<dbReference type="OrthoDB" id="10251254at2759"/>
<dbReference type="SUPFAM" id="SSF52540">
    <property type="entry name" value="P-loop containing nucleoside triphosphate hydrolases"/>
    <property type="match status" value="1"/>
</dbReference>
<organism evidence="12 13">
    <name type="scientific">Planoprotostelium fungivorum</name>
    <dbReference type="NCBI Taxonomy" id="1890364"/>
    <lineage>
        <taxon>Eukaryota</taxon>
        <taxon>Amoebozoa</taxon>
        <taxon>Evosea</taxon>
        <taxon>Variosea</taxon>
        <taxon>Cavosteliida</taxon>
        <taxon>Cavosteliaceae</taxon>
        <taxon>Planoprotostelium</taxon>
    </lineage>
</organism>
<dbReference type="InterPro" id="IPR010995">
    <property type="entry name" value="DNA_repair_Rad51/TF_NusA_a-hlx"/>
</dbReference>
<keyword evidence="4 6" id="KW-0067">ATP-binding</keyword>
<feature type="transmembrane region" description="Helical" evidence="8">
    <location>
        <begin position="838"/>
        <end position="856"/>
    </location>
</feature>
<dbReference type="InterPro" id="IPR003593">
    <property type="entry name" value="AAA+_ATPase"/>
</dbReference>
<dbReference type="SUPFAM" id="SSF47794">
    <property type="entry name" value="Rad51 N-terminal domain-like"/>
    <property type="match status" value="1"/>
</dbReference>
<dbReference type="NCBIfam" id="NF003301">
    <property type="entry name" value="PRK04301.1"/>
    <property type="match status" value="1"/>
</dbReference>
<keyword evidence="3 6" id="KW-0547">Nucleotide-binding</keyword>
<dbReference type="InterPro" id="IPR027417">
    <property type="entry name" value="P-loop_NTPase"/>
</dbReference>
<dbReference type="GO" id="GO:0000794">
    <property type="term" value="C:condensed nuclear chromosome"/>
    <property type="evidence" value="ECO:0007669"/>
    <property type="project" value="TreeGrafter"/>
</dbReference>
<dbReference type="GO" id="GO:0000150">
    <property type="term" value="F:DNA strand exchange activity"/>
    <property type="evidence" value="ECO:0007669"/>
    <property type="project" value="InterPro"/>
</dbReference>
<dbReference type="InterPro" id="IPR015897">
    <property type="entry name" value="CHK_kinase-like"/>
</dbReference>
<feature type="domain" description="RecA family profile 1" evidence="10">
    <location>
        <begin position="109"/>
        <end position="280"/>
    </location>
</feature>
<dbReference type="GO" id="GO:0000730">
    <property type="term" value="P:DNA recombinase assembly"/>
    <property type="evidence" value="ECO:0007669"/>
    <property type="project" value="TreeGrafter"/>
</dbReference>
<dbReference type="SMART" id="SM00382">
    <property type="entry name" value="AAA"/>
    <property type="match status" value="1"/>
</dbReference>
<feature type="domain" description="Protein kinase" evidence="9">
    <location>
        <begin position="419"/>
        <end position="670"/>
    </location>
</feature>
<feature type="transmembrane region" description="Helical" evidence="8">
    <location>
        <begin position="712"/>
        <end position="736"/>
    </location>
</feature>
<dbReference type="InterPro" id="IPR004119">
    <property type="entry name" value="EcKL"/>
</dbReference>
<evidence type="ECO:0000256" key="3">
    <source>
        <dbReference type="ARBA" id="ARBA00022741"/>
    </source>
</evidence>
<evidence type="ECO:0000256" key="1">
    <source>
        <dbReference type="ARBA" id="ARBA00004123"/>
    </source>
</evidence>
<evidence type="ECO:0000256" key="5">
    <source>
        <dbReference type="ARBA" id="ARBA00023242"/>
    </source>
</evidence>
<dbReference type="GO" id="GO:0042148">
    <property type="term" value="P:DNA strand invasion"/>
    <property type="evidence" value="ECO:0007669"/>
    <property type="project" value="TreeGrafter"/>
</dbReference>
<dbReference type="InterPro" id="IPR020588">
    <property type="entry name" value="RecA_ATP-bd"/>
</dbReference>
<feature type="transmembrane region" description="Helical" evidence="8">
    <location>
        <begin position="883"/>
        <end position="907"/>
    </location>
</feature>
<comment type="caution">
    <text evidence="12">The sequence shown here is derived from an EMBL/GenBank/DDBJ whole genome shotgun (WGS) entry which is preliminary data.</text>
</comment>
<dbReference type="PROSITE" id="PS00108">
    <property type="entry name" value="PROTEIN_KINASE_ST"/>
    <property type="match status" value="1"/>
</dbReference>
<dbReference type="GO" id="GO:0005524">
    <property type="term" value="F:ATP binding"/>
    <property type="evidence" value="ECO:0007669"/>
    <property type="project" value="UniProtKB-KW"/>
</dbReference>
<dbReference type="GO" id="GO:0004672">
    <property type="term" value="F:protein kinase activity"/>
    <property type="evidence" value="ECO:0007669"/>
    <property type="project" value="InterPro"/>
</dbReference>
<dbReference type="PROSITE" id="PS50163">
    <property type="entry name" value="RECA_3"/>
    <property type="match status" value="1"/>
</dbReference>
<dbReference type="InterPro" id="IPR013632">
    <property type="entry name" value="Rad51_C"/>
</dbReference>
<evidence type="ECO:0000259" key="11">
    <source>
        <dbReference type="PROSITE" id="PS50163"/>
    </source>
</evidence>
<dbReference type="Pfam" id="PF14520">
    <property type="entry name" value="HHH_5"/>
    <property type="match status" value="1"/>
</dbReference>
<dbReference type="InterPro" id="IPR011941">
    <property type="entry name" value="DNA_recomb/repair_Rad51"/>
</dbReference>
<keyword evidence="5" id="KW-0539">Nucleus</keyword>
<feature type="transmembrane region" description="Helical" evidence="8">
    <location>
        <begin position="597"/>
        <end position="616"/>
    </location>
</feature>
<dbReference type="InterPro" id="IPR008271">
    <property type="entry name" value="Ser/Thr_kinase_AS"/>
</dbReference>
<dbReference type="GO" id="GO:1990426">
    <property type="term" value="P:mitotic recombination-dependent replication fork processing"/>
    <property type="evidence" value="ECO:0007669"/>
    <property type="project" value="InterPro"/>
</dbReference>
<evidence type="ECO:0000256" key="6">
    <source>
        <dbReference type="RuleBase" id="RU003422"/>
    </source>
</evidence>
<dbReference type="PANTHER" id="PTHR22942:SF39">
    <property type="entry name" value="DNA REPAIR PROTEIN RAD51 HOMOLOG 1"/>
    <property type="match status" value="1"/>
</dbReference>
<feature type="region of interest" description="Disordered" evidence="7">
    <location>
        <begin position="1"/>
        <end position="22"/>
    </location>
</feature>
<dbReference type="GO" id="GO:0003690">
    <property type="term" value="F:double-stranded DNA binding"/>
    <property type="evidence" value="ECO:0007669"/>
    <property type="project" value="InterPro"/>
</dbReference>
<dbReference type="EMBL" id="MDYQ01000140">
    <property type="protein sequence ID" value="PRP80706.1"/>
    <property type="molecule type" value="Genomic_DNA"/>
</dbReference>
<keyword evidence="13" id="KW-1185">Reference proteome</keyword>
<name>A0A2P6N9S2_9EUKA</name>
<dbReference type="InParanoid" id="A0A2P6N9S2"/>
<dbReference type="Pfam" id="PF00069">
    <property type="entry name" value="Pkinase"/>
    <property type="match status" value="1"/>
</dbReference>
<dbReference type="CDD" id="cd19513">
    <property type="entry name" value="Rad51"/>
    <property type="match status" value="1"/>
</dbReference>
<dbReference type="Pfam" id="PF02958">
    <property type="entry name" value="EcKL"/>
    <property type="match status" value="1"/>
</dbReference>
<dbReference type="FunFam" id="3.40.50.300:FF:000092">
    <property type="entry name" value="DNA repair protein Rad51 homolog"/>
    <property type="match status" value="1"/>
</dbReference>
<dbReference type="Proteomes" id="UP000241769">
    <property type="component" value="Unassembled WGS sequence"/>
</dbReference>
<keyword evidence="8" id="KW-0812">Transmembrane</keyword>
<dbReference type="Gene3D" id="3.90.1200.10">
    <property type="match status" value="1"/>
</dbReference>
<dbReference type="SMART" id="SM00220">
    <property type="entry name" value="S_TKc"/>
    <property type="match status" value="1"/>
</dbReference>